<keyword evidence="3" id="KW-1185">Reference proteome</keyword>
<name>A0A0B7MRB5_9FUNG</name>
<dbReference type="Proteomes" id="UP000054107">
    <property type="component" value="Unassembled WGS sequence"/>
</dbReference>
<dbReference type="OrthoDB" id="3257538at2759"/>
<dbReference type="EMBL" id="LN719684">
    <property type="protein sequence ID" value="CEP08541.1"/>
    <property type="molecule type" value="Genomic_DNA"/>
</dbReference>
<dbReference type="PANTHER" id="PTHR28152:SF1">
    <property type="entry name" value="HYDROXYACYL-THIOESTER DEHYDRATASE TYPE 2, MITOCHONDRIAL"/>
    <property type="match status" value="1"/>
</dbReference>
<sequence length="168" mass="19554">MAYTLNYPHSADNQLPPEGTILPQAWHLAYFPPRVPESKRSPDGCELDWSPPFSYVRRMWASGESSWNKDNSLKVDQEVTMQSPVRDIQMRQGGRRGDSVDKHLHTDQGCFATESRCWVYLTQKEDYADHPKETAITIPPPSPSHRHHHHHHHHHHHRRQHLLISLST</sequence>
<reference evidence="2 3" key="1">
    <citation type="submission" date="2014-09" db="EMBL/GenBank/DDBJ databases">
        <authorList>
            <person name="Ellenberger Sabrina"/>
        </authorList>
    </citation>
    <scope>NUCLEOTIDE SEQUENCE [LARGE SCALE GENOMIC DNA]</scope>
    <source>
        <strain evidence="2 3">CBS 412.66</strain>
    </source>
</reference>
<accession>A0A0B7MRB5</accession>
<dbReference type="GO" id="GO:0019171">
    <property type="term" value="F:(3R)-hydroxyacyl-[acyl-carrier-protein] dehydratase activity"/>
    <property type="evidence" value="ECO:0007669"/>
    <property type="project" value="TreeGrafter"/>
</dbReference>
<protein>
    <submittedName>
        <fullName evidence="2">Uncharacterized protein</fullName>
    </submittedName>
</protein>
<proteinExistence type="predicted"/>
<dbReference type="STRING" id="35722.A0A0B7MRB5"/>
<feature type="compositionally biased region" description="Basic residues" evidence="1">
    <location>
        <begin position="144"/>
        <end position="161"/>
    </location>
</feature>
<organism evidence="2 3">
    <name type="scientific">Parasitella parasitica</name>
    <dbReference type="NCBI Taxonomy" id="35722"/>
    <lineage>
        <taxon>Eukaryota</taxon>
        <taxon>Fungi</taxon>
        <taxon>Fungi incertae sedis</taxon>
        <taxon>Mucoromycota</taxon>
        <taxon>Mucoromycotina</taxon>
        <taxon>Mucoromycetes</taxon>
        <taxon>Mucorales</taxon>
        <taxon>Mucorineae</taxon>
        <taxon>Mucoraceae</taxon>
        <taxon>Parasitella</taxon>
    </lineage>
</organism>
<evidence type="ECO:0000313" key="2">
    <source>
        <dbReference type="EMBL" id="CEP08541.1"/>
    </source>
</evidence>
<evidence type="ECO:0000256" key="1">
    <source>
        <dbReference type="SAM" id="MobiDB-lite"/>
    </source>
</evidence>
<dbReference type="GO" id="GO:0005739">
    <property type="term" value="C:mitochondrion"/>
    <property type="evidence" value="ECO:0007669"/>
    <property type="project" value="TreeGrafter"/>
</dbReference>
<gene>
    <name evidence="2" type="primary">PARPA_01875.1 scaffold 1762</name>
</gene>
<dbReference type="InterPro" id="IPR052741">
    <property type="entry name" value="Mitochondrial_HTD2"/>
</dbReference>
<evidence type="ECO:0000313" key="3">
    <source>
        <dbReference type="Proteomes" id="UP000054107"/>
    </source>
</evidence>
<dbReference type="PANTHER" id="PTHR28152">
    <property type="entry name" value="HYDROXYACYL-THIOESTER DEHYDRATASE TYPE 2, MITOCHONDRIAL"/>
    <property type="match status" value="1"/>
</dbReference>
<dbReference type="AlphaFoldDB" id="A0A0B7MRB5"/>
<feature type="region of interest" description="Disordered" evidence="1">
    <location>
        <begin position="140"/>
        <end position="168"/>
    </location>
</feature>